<dbReference type="InterPro" id="IPR039426">
    <property type="entry name" value="TonB-dep_rcpt-like"/>
</dbReference>
<gene>
    <name evidence="17" type="ORF">FG486_00940</name>
</gene>
<dbReference type="Pfam" id="PF07715">
    <property type="entry name" value="Plug"/>
    <property type="match status" value="1"/>
</dbReference>
<dbReference type="AlphaFoldDB" id="A0A7V8RAI8"/>
<dbReference type="PROSITE" id="PS52016">
    <property type="entry name" value="TONB_DEPENDENT_REC_3"/>
    <property type="match status" value="1"/>
</dbReference>
<sequence>MVAAFAAPVAAQEDKPQTAWEASRTVDEGDVVTTGVARGRDRLNSATSTSAIKENDIVRLAPRSLAELFRNIPGIRVEAAAGEAQNNYTVRGLPMVNGASKYIQIQEDGLPVMEFGDLMRLTPDIFVRADFNVGQVESIRGGSASTFASNAPGGVINLISKTGEVEGGSVMATVGVDFESYRTDFDYGGQLGDGWRFHVGGFYREGEGIRETGFNAARGGQVKFNVTKQFDGGYIRVYGKLLDDRVPTFTGTPLLVTGTNADPSFRDPAGVSSRTDSLLSPTLPVVLTLGSSGQVRRRNFTNGVEANAKTLGFEAQFSLGDWTVTNRFRYADQSTRNTTLVVSSAAPAAQFASRFGGAGGAFRYASGPRAGQPFSAAGGNGLVALSFFSDNDAPDVSNMTNDLRISRVWPVAGGDLTTTAGLYRSNQKFISEIGFATFFQDVVGGGQAVPLDLVTAAGALVTDGGYRNFGGPGAAGNIRDNAVTYQTTAPFASVNFAKGKIAIGASVRWDNSRARGNAMNDSGVRTFDMNGNGVISAPERLVSFVPVGVTQPVRYSHDYLSYSVSVNYRIAEPFAMFARYSLGGRAAADKILFTSAISPTTGGLLNPAAGDDSVRQAEIGLKYRKDGLVLNLTGFHAKTDDTNSQILTNPATGQLELLSVTRGYEAYGLEFEGGFRRGPFSITAHATYTEAEIKSAENPALVGNIPRNQPKLLFGVTPQFDTDLFTVGANIIGVTDSFSQDVNQLRMPGYTTVGLFAQVRPMERLELSINANNVLNERAITGISEGAIPASGVVMARPLFGRSISASARFFF</sequence>
<keyword evidence="9 13" id="KW-0798">TonB box</keyword>
<keyword evidence="8" id="KW-0406">Ion transport</keyword>
<comment type="caution">
    <text evidence="17">The sequence shown here is derived from an EMBL/GenBank/DDBJ whole genome shotgun (WGS) entry which is preliminary data.</text>
</comment>
<dbReference type="Pfam" id="PF00593">
    <property type="entry name" value="TonB_dep_Rec_b-barrel"/>
    <property type="match status" value="1"/>
</dbReference>
<keyword evidence="17" id="KW-0675">Receptor</keyword>
<evidence type="ECO:0000313" key="17">
    <source>
        <dbReference type="EMBL" id="MBA1372888.1"/>
    </source>
</evidence>
<dbReference type="InterPro" id="IPR036942">
    <property type="entry name" value="Beta-barrel_TonB_sf"/>
</dbReference>
<dbReference type="GO" id="GO:0009279">
    <property type="term" value="C:cell outer membrane"/>
    <property type="evidence" value="ECO:0007669"/>
    <property type="project" value="UniProtKB-SubCell"/>
</dbReference>
<keyword evidence="2 12" id="KW-0813">Transport</keyword>
<accession>A0A7V8RAI8</accession>
<feature type="compositionally biased region" description="Low complexity" evidence="14">
    <location>
        <begin position="1"/>
        <end position="11"/>
    </location>
</feature>
<dbReference type="InterPro" id="IPR037066">
    <property type="entry name" value="Plug_dom_sf"/>
</dbReference>
<keyword evidence="11 12" id="KW-0998">Cell outer membrane</keyword>
<comment type="similarity">
    <text evidence="12 13">Belongs to the TonB-dependent receptor family.</text>
</comment>
<evidence type="ECO:0000256" key="9">
    <source>
        <dbReference type="ARBA" id="ARBA00023077"/>
    </source>
</evidence>
<dbReference type="PANTHER" id="PTHR32552:SF89">
    <property type="entry name" value="CATECHOLATE SIDEROPHORE RECEPTOR FIU"/>
    <property type="match status" value="1"/>
</dbReference>
<dbReference type="EMBL" id="VDES01000001">
    <property type="protein sequence ID" value="MBA1372888.1"/>
    <property type="molecule type" value="Genomic_DNA"/>
</dbReference>
<feature type="domain" description="TonB-dependent receptor plug" evidence="16">
    <location>
        <begin position="44"/>
        <end position="155"/>
    </location>
</feature>
<protein>
    <submittedName>
        <fullName evidence="17">TonB-dependent receptor</fullName>
    </submittedName>
</protein>
<keyword evidence="6" id="KW-0732">Signal</keyword>
<evidence type="ECO:0000256" key="2">
    <source>
        <dbReference type="ARBA" id="ARBA00022448"/>
    </source>
</evidence>
<keyword evidence="7" id="KW-0408">Iron</keyword>
<proteinExistence type="inferred from homology"/>
<comment type="subcellular location">
    <subcellularLocation>
        <location evidence="1 12">Cell outer membrane</location>
        <topology evidence="1 12">Multi-pass membrane protein</topology>
    </subcellularLocation>
</comment>
<evidence type="ECO:0000313" key="18">
    <source>
        <dbReference type="Proteomes" id="UP000589292"/>
    </source>
</evidence>
<dbReference type="Gene3D" id="2.170.130.10">
    <property type="entry name" value="TonB-dependent receptor, plug domain"/>
    <property type="match status" value="1"/>
</dbReference>
<evidence type="ECO:0000259" key="16">
    <source>
        <dbReference type="Pfam" id="PF07715"/>
    </source>
</evidence>
<dbReference type="PANTHER" id="PTHR32552">
    <property type="entry name" value="FERRICHROME IRON RECEPTOR-RELATED"/>
    <property type="match status" value="1"/>
</dbReference>
<evidence type="ECO:0000256" key="7">
    <source>
        <dbReference type="ARBA" id="ARBA00023004"/>
    </source>
</evidence>
<dbReference type="InterPro" id="IPR000531">
    <property type="entry name" value="Beta-barrel_TonB"/>
</dbReference>
<dbReference type="InterPro" id="IPR012910">
    <property type="entry name" value="Plug_dom"/>
</dbReference>
<evidence type="ECO:0000256" key="5">
    <source>
        <dbReference type="ARBA" id="ARBA00022692"/>
    </source>
</evidence>
<keyword evidence="10 12" id="KW-0472">Membrane</keyword>
<evidence type="ECO:0000256" key="14">
    <source>
        <dbReference type="SAM" id="MobiDB-lite"/>
    </source>
</evidence>
<evidence type="ECO:0000256" key="13">
    <source>
        <dbReference type="RuleBase" id="RU003357"/>
    </source>
</evidence>
<dbReference type="Gene3D" id="2.40.170.20">
    <property type="entry name" value="TonB-dependent receptor, beta-barrel domain"/>
    <property type="match status" value="1"/>
</dbReference>
<evidence type="ECO:0000256" key="12">
    <source>
        <dbReference type="PROSITE-ProRule" id="PRU01360"/>
    </source>
</evidence>
<evidence type="ECO:0000256" key="6">
    <source>
        <dbReference type="ARBA" id="ARBA00022729"/>
    </source>
</evidence>
<evidence type="ECO:0000256" key="8">
    <source>
        <dbReference type="ARBA" id="ARBA00023065"/>
    </source>
</evidence>
<evidence type="ECO:0000256" key="10">
    <source>
        <dbReference type="ARBA" id="ARBA00023136"/>
    </source>
</evidence>
<reference evidence="17 18" key="1">
    <citation type="journal article" date="1994" name="Int. J. Syst. Bacteriol.">
        <title>Phylogenetic positions of novel aerobic, bacteriochlorophyll a-containing bacteria and description of Roseococcus thiosulfatophilus gen. nov., sp. nov., Erythromicrobium ramosum gen. nov., sp. nov., and Erythrobacter litoralis sp. nov.</title>
        <authorList>
            <person name="Yurkov V."/>
            <person name="Stackebrandt E."/>
            <person name="Holmes A."/>
            <person name="Fuerst J.A."/>
            <person name="Hugenholtz P."/>
            <person name="Golecki J."/>
            <person name="Gad'on N."/>
            <person name="Gorlenko V.M."/>
            <person name="Kompantseva E.I."/>
            <person name="Drews G."/>
        </authorList>
    </citation>
    <scope>NUCLEOTIDE SEQUENCE [LARGE SCALE GENOMIC DNA]</scope>
    <source>
        <strain evidence="17 18">KR-99</strain>
    </source>
</reference>
<evidence type="ECO:0000256" key="4">
    <source>
        <dbReference type="ARBA" id="ARBA00022496"/>
    </source>
</evidence>
<dbReference type="SUPFAM" id="SSF56935">
    <property type="entry name" value="Porins"/>
    <property type="match status" value="1"/>
</dbReference>
<evidence type="ECO:0000256" key="11">
    <source>
        <dbReference type="ARBA" id="ARBA00023237"/>
    </source>
</evidence>
<organism evidence="17 18">
    <name type="scientific">Sphingomonas ursincola</name>
    <dbReference type="NCBI Taxonomy" id="56361"/>
    <lineage>
        <taxon>Bacteria</taxon>
        <taxon>Pseudomonadati</taxon>
        <taxon>Pseudomonadota</taxon>
        <taxon>Alphaproteobacteria</taxon>
        <taxon>Sphingomonadales</taxon>
        <taxon>Sphingomonadaceae</taxon>
        <taxon>Sphingomonas</taxon>
    </lineage>
</organism>
<keyword evidence="5 12" id="KW-0812">Transmembrane</keyword>
<keyword evidence="18" id="KW-1185">Reference proteome</keyword>
<feature type="domain" description="TonB-dependent receptor-like beta-barrel" evidence="15">
    <location>
        <begin position="396"/>
        <end position="774"/>
    </location>
</feature>
<keyword evidence="3 12" id="KW-1134">Transmembrane beta strand</keyword>
<dbReference type="Proteomes" id="UP000589292">
    <property type="component" value="Unassembled WGS sequence"/>
</dbReference>
<evidence type="ECO:0000259" key="15">
    <source>
        <dbReference type="Pfam" id="PF00593"/>
    </source>
</evidence>
<evidence type="ECO:0000256" key="1">
    <source>
        <dbReference type="ARBA" id="ARBA00004571"/>
    </source>
</evidence>
<evidence type="ECO:0000256" key="3">
    <source>
        <dbReference type="ARBA" id="ARBA00022452"/>
    </source>
</evidence>
<dbReference type="GO" id="GO:0015344">
    <property type="term" value="F:siderophore uptake transmembrane transporter activity"/>
    <property type="evidence" value="ECO:0007669"/>
    <property type="project" value="TreeGrafter"/>
</dbReference>
<name>A0A7V8RAI8_9SPHN</name>
<feature type="region of interest" description="Disordered" evidence="14">
    <location>
        <begin position="1"/>
        <end position="20"/>
    </location>
</feature>
<keyword evidence="4" id="KW-0410">Iron transport</keyword>